<dbReference type="SUPFAM" id="SSF56176">
    <property type="entry name" value="FAD-binding/transporter-associated domain-like"/>
    <property type="match status" value="1"/>
</dbReference>
<evidence type="ECO:0000256" key="1">
    <source>
        <dbReference type="ARBA" id="ARBA00001974"/>
    </source>
</evidence>
<keyword evidence="14" id="KW-1185">Reference proteome</keyword>
<evidence type="ECO:0000256" key="8">
    <source>
        <dbReference type="ARBA" id="ARBA00022827"/>
    </source>
</evidence>
<dbReference type="InterPro" id="IPR055154">
    <property type="entry name" value="GULLO2-like_C"/>
</dbReference>
<dbReference type="Gene3D" id="3.30.43.10">
    <property type="entry name" value="Uridine Diphospho-n-acetylenolpyruvylglucosamine Reductase, domain 2"/>
    <property type="match status" value="1"/>
</dbReference>
<sequence>MTLFKSILFFFLIVSMNRVLSSPPDDIVKCTSGNTHCTVTNAYGLFPDRSTCRASQVLYPTTEQEIISMVASASKSNTKVKAVTRYSHSVPKLACSGGQDGILISTNNLNRTVKVDVESRRMTVESGVVLKDLISEAAKNGLTLPYTPYWWGITVGGLLATGAHGSSLWQKGSAVHEYVVSMRIVTPATAEEGYAKVRSLSESDEELDAAKVSLGVLGIVSQVTLQLEPMFKRGVTYVSKNDSDLEEQMIHFGKEHEFGDITWNPYQKEALYRADNRVPMEQPGNGFFDFFPFRSTPAEALASFRSTEEDIEATGDANGRCEAAKFLTGILKNSAFGLTNNGKRFTGYPVIGPSNQMQSSGTCLSNHLEDGKFTACAWDPELAHQIFYQTASSISLSKVPSFIEDVKKLIELEPQALCGLEYNGGIIMRYVKASSAYLGKTEDAIDFDITYFRSRDPLTPRLFEDFLEEIEQMALFKYGGLPHWGKNRNIAFIEAIKKYPNADKFLSVKNKYDPQGIFSNEWTDQVLGLKEGMTILKDGCALEGLCICSEDRHCAPSKKYFCRPGKVYKEARVCALEVETNSKDEL</sequence>
<gene>
    <name evidence="13" type="ORF">QN277_023902</name>
</gene>
<feature type="domain" description="FAD-binding PCMH-type" evidence="12">
    <location>
        <begin position="50"/>
        <end position="230"/>
    </location>
</feature>
<comment type="cofactor">
    <cofactor evidence="1">
        <name>FAD</name>
        <dbReference type="ChEBI" id="CHEBI:57692"/>
    </cofactor>
</comment>
<evidence type="ECO:0000256" key="10">
    <source>
        <dbReference type="ARBA" id="ARBA00048083"/>
    </source>
</evidence>
<dbReference type="AlphaFoldDB" id="A0AAE1K6P2"/>
<protein>
    <recommendedName>
        <fullName evidence="4">L-gulonolactone oxidase</fullName>
        <ecNumber evidence="4">1.1.3.8</ecNumber>
    </recommendedName>
</protein>
<evidence type="ECO:0000256" key="3">
    <source>
        <dbReference type="ARBA" id="ARBA00005466"/>
    </source>
</evidence>
<comment type="pathway">
    <text evidence="2">Cofactor biosynthesis; L-ascorbate biosynthesis.</text>
</comment>
<comment type="similarity">
    <text evidence="3">Belongs to the oxygen-dependent FAD-linked oxidoreductase family.</text>
</comment>
<dbReference type="InterPro" id="IPR016171">
    <property type="entry name" value="Vanillyl_alc_oxidase_C-sub2"/>
</dbReference>
<dbReference type="GO" id="GO:0050105">
    <property type="term" value="F:L-gulonolactone oxidase activity"/>
    <property type="evidence" value="ECO:0007669"/>
    <property type="project" value="UniProtKB-EC"/>
</dbReference>
<dbReference type="GO" id="GO:0019853">
    <property type="term" value="P:L-ascorbic acid biosynthetic process"/>
    <property type="evidence" value="ECO:0007669"/>
    <property type="project" value="UniProtKB-KW"/>
</dbReference>
<reference evidence="13" key="1">
    <citation type="submission" date="2023-10" db="EMBL/GenBank/DDBJ databases">
        <title>Chromosome-level genome of the transformable northern wattle, Acacia crassicarpa.</title>
        <authorList>
            <person name="Massaro I."/>
            <person name="Sinha N.R."/>
            <person name="Poethig S."/>
            <person name="Leichty A.R."/>
        </authorList>
    </citation>
    <scope>NUCLEOTIDE SEQUENCE</scope>
    <source>
        <strain evidence="13">Acra3RX</strain>
        <tissue evidence="13">Leaf</tissue>
    </source>
</reference>
<evidence type="ECO:0000256" key="5">
    <source>
        <dbReference type="ARBA" id="ARBA00022630"/>
    </source>
</evidence>
<comment type="catalytic activity">
    <reaction evidence="10">
        <text>L-gulono-1,4-lactone + O2 = L-ascorbate + H2O2 + H(+)</text>
        <dbReference type="Rhea" id="RHEA:32363"/>
        <dbReference type="ChEBI" id="CHEBI:15378"/>
        <dbReference type="ChEBI" id="CHEBI:15379"/>
        <dbReference type="ChEBI" id="CHEBI:16240"/>
        <dbReference type="ChEBI" id="CHEBI:17587"/>
        <dbReference type="ChEBI" id="CHEBI:38290"/>
        <dbReference type="EC" id="1.1.3.8"/>
    </reaction>
</comment>
<keyword evidence="6" id="KW-0060">Ascorbate biosynthesis</keyword>
<dbReference type="InterPro" id="IPR050432">
    <property type="entry name" value="FAD-linked_Oxidoreductases_BP"/>
</dbReference>
<proteinExistence type="inferred from homology"/>
<dbReference type="GO" id="GO:0071949">
    <property type="term" value="F:FAD binding"/>
    <property type="evidence" value="ECO:0007669"/>
    <property type="project" value="InterPro"/>
</dbReference>
<dbReference type="EC" id="1.1.3.8" evidence="4"/>
<evidence type="ECO:0000313" key="14">
    <source>
        <dbReference type="Proteomes" id="UP001293593"/>
    </source>
</evidence>
<accession>A0AAE1K6P2</accession>
<evidence type="ECO:0000256" key="6">
    <source>
        <dbReference type="ARBA" id="ARBA00022644"/>
    </source>
</evidence>
<evidence type="ECO:0000259" key="12">
    <source>
        <dbReference type="PROSITE" id="PS51387"/>
    </source>
</evidence>
<dbReference type="InterPro" id="IPR006094">
    <property type="entry name" value="Oxid_FAD_bind_N"/>
</dbReference>
<keyword evidence="9" id="KW-0560">Oxidoreductase</keyword>
<comment type="caution">
    <text evidence="13">The sequence shown here is derived from an EMBL/GenBank/DDBJ whole genome shotgun (WGS) entry which is preliminary data.</text>
</comment>
<dbReference type="Pfam" id="PF22906">
    <property type="entry name" value="GULLO2-like_3rd"/>
    <property type="match status" value="1"/>
</dbReference>
<feature type="signal peptide" evidence="11">
    <location>
        <begin position="1"/>
        <end position="21"/>
    </location>
</feature>
<keyword evidence="5" id="KW-0285">Flavoprotein</keyword>
<dbReference type="EMBL" id="JAWXYG010000007">
    <property type="protein sequence ID" value="KAK4267064.1"/>
    <property type="molecule type" value="Genomic_DNA"/>
</dbReference>
<dbReference type="InterPro" id="IPR016166">
    <property type="entry name" value="FAD-bd_PCMH"/>
</dbReference>
<evidence type="ECO:0000256" key="11">
    <source>
        <dbReference type="SAM" id="SignalP"/>
    </source>
</evidence>
<dbReference type="InterPro" id="IPR010030">
    <property type="entry name" value="GULO_Plant"/>
</dbReference>
<dbReference type="FunFam" id="3.30.465.10:FF:000033">
    <property type="entry name" value="L-gulonolactone oxidase 5"/>
    <property type="match status" value="1"/>
</dbReference>
<evidence type="ECO:0000256" key="2">
    <source>
        <dbReference type="ARBA" id="ARBA00005147"/>
    </source>
</evidence>
<evidence type="ECO:0000256" key="4">
    <source>
        <dbReference type="ARBA" id="ARBA00013121"/>
    </source>
</evidence>
<feature type="chain" id="PRO_5042208537" description="L-gulonolactone oxidase" evidence="11">
    <location>
        <begin position="22"/>
        <end position="586"/>
    </location>
</feature>
<dbReference type="InterPro" id="IPR036318">
    <property type="entry name" value="FAD-bd_PCMH-like_sf"/>
</dbReference>
<dbReference type="Gene3D" id="1.10.45.10">
    <property type="entry name" value="Vanillyl-alcohol Oxidase, Chain A, domain 4"/>
    <property type="match status" value="1"/>
</dbReference>
<dbReference type="InterPro" id="IPR016167">
    <property type="entry name" value="FAD-bd_PCMH_sub1"/>
</dbReference>
<dbReference type="Pfam" id="PF04030">
    <property type="entry name" value="ALO"/>
    <property type="match status" value="1"/>
</dbReference>
<keyword evidence="8" id="KW-0274">FAD</keyword>
<organism evidence="13 14">
    <name type="scientific">Acacia crassicarpa</name>
    <name type="common">northern wattle</name>
    <dbReference type="NCBI Taxonomy" id="499986"/>
    <lineage>
        <taxon>Eukaryota</taxon>
        <taxon>Viridiplantae</taxon>
        <taxon>Streptophyta</taxon>
        <taxon>Embryophyta</taxon>
        <taxon>Tracheophyta</taxon>
        <taxon>Spermatophyta</taxon>
        <taxon>Magnoliopsida</taxon>
        <taxon>eudicotyledons</taxon>
        <taxon>Gunneridae</taxon>
        <taxon>Pentapetalae</taxon>
        <taxon>rosids</taxon>
        <taxon>fabids</taxon>
        <taxon>Fabales</taxon>
        <taxon>Fabaceae</taxon>
        <taxon>Caesalpinioideae</taxon>
        <taxon>mimosoid clade</taxon>
        <taxon>Acacieae</taxon>
        <taxon>Acacia</taxon>
    </lineage>
</organism>
<dbReference type="Gene3D" id="3.30.70.2520">
    <property type="match status" value="1"/>
</dbReference>
<dbReference type="InterPro" id="IPR016169">
    <property type="entry name" value="FAD-bd_PCMH_sub2"/>
</dbReference>
<name>A0AAE1K6P2_9FABA</name>
<dbReference type="PROSITE" id="PS51387">
    <property type="entry name" value="FAD_PCMH"/>
    <property type="match status" value="1"/>
</dbReference>
<dbReference type="GO" id="GO:0016020">
    <property type="term" value="C:membrane"/>
    <property type="evidence" value="ECO:0007669"/>
    <property type="project" value="InterPro"/>
</dbReference>
<dbReference type="Gene3D" id="3.30.465.10">
    <property type="match status" value="1"/>
</dbReference>
<dbReference type="InterPro" id="IPR007173">
    <property type="entry name" value="ALO_C"/>
</dbReference>
<evidence type="ECO:0000256" key="9">
    <source>
        <dbReference type="ARBA" id="ARBA00023002"/>
    </source>
</evidence>
<dbReference type="GO" id="GO:0003885">
    <property type="term" value="F:D-arabinono-1,4-lactone oxidase activity"/>
    <property type="evidence" value="ECO:0007669"/>
    <property type="project" value="InterPro"/>
</dbReference>
<dbReference type="PANTHER" id="PTHR13878:SF67">
    <property type="entry name" value="L-GULONOLACTONE OXIDASE 5"/>
    <property type="match status" value="1"/>
</dbReference>
<dbReference type="PANTHER" id="PTHR13878">
    <property type="entry name" value="GULONOLACTONE OXIDASE"/>
    <property type="match status" value="1"/>
</dbReference>
<evidence type="ECO:0000256" key="7">
    <source>
        <dbReference type="ARBA" id="ARBA00022729"/>
    </source>
</evidence>
<dbReference type="NCBIfam" id="TIGR01677">
    <property type="entry name" value="pln_FAD_oxido"/>
    <property type="match status" value="1"/>
</dbReference>
<evidence type="ECO:0000313" key="13">
    <source>
        <dbReference type="EMBL" id="KAK4267064.1"/>
    </source>
</evidence>
<dbReference type="Pfam" id="PF01565">
    <property type="entry name" value="FAD_binding_4"/>
    <property type="match status" value="1"/>
</dbReference>
<dbReference type="Proteomes" id="UP001293593">
    <property type="component" value="Unassembled WGS sequence"/>
</dbReference>
<keyword evidence="7 11" id="KW-0732">Signal</keyword>